<keyword evidence="1" id="KW-0812">Transmembrane</keyword>
<feature type="transmembrane region" description="Helical" evidence="1">
    <location>
        <begin position="705"/>
        <end position="727"/>
    </location>
</feature>
<feature type="transmembrane region" description="Helical" evidence="1">
    <location>
        <begin position="649"/>
        <end position="669"/>
    </location>
</feature>
<dbReference type="RefSeq" id="WP_006440122.1">
    <property type="nucleotide sequence ID" value="NZ_DS995356.1"/>
</dbReference>
<feature type="transmembrane region" description="Helical" evidence="1">
    <location>
        <begin position="373"/>
        <end position="399"/>
    </location>
</feature>
<reference evidence="3 4" key="1">
    <citation type="submission" date="2008-09" db="EMBL/GenBank/DDBJ databases">
        <authorList>
            <person name="Fulton L."/>
            <person name="Clifton S."/>
            <person name="Fulton B."/>
            <person name="Xu J."/>
            <person name="Minx P."/>
            <person name="Pepin K.H."/>
            <person name="Johnson M."/>
            <person name="Thiruvilangam P."/>
            <person name="Bhonagiri V."/>
            <person name="Nash W.E."/>
            <person name="Mardis E.R."/>
            <person name="Wilson R.K."/>
        </authorList>
    </citation>
    <scope>NUCLEOTIDE SEQUENCE [LARGE SCALE GENOMIC DNA]</scope>
    <source>
        <strain evidence="3 4">DSM 13275</strain>
    </source>
</reference>
<feature type="transmembrane region" description="Helical" evidence="1">
    <location>
        <begin position="563"/>
        <end position="581"/>
    </location>
</feature>
<sequence>MFRKFISILASLFIIFSSAFSTVNAESARGKVIFINMSRTSLENMMNIKEIGNRVEKEGYVGLMNIKGDQGNDDARSLATMGATGRSTIAQFDKKVAVDFVQPNVAEAKEYEASTGKKAKKIVNMEANRSSNENIEKGEFESTLGMVGQILSENGYKTSVIGNADYVDFDGQLVKNRNIAFAAMDNYGRVDDGNIDDINIKDNSMPFGISTDYKKLKAETKELYKNTDAIYVDLGDTYRLDEYKMNLNENTYAKMKARTYSRINSYLKEVFSMVGENDTVYIVSAFPSNLDYSNKKRLSPVMKFSKGVSGKGVLTSATTRRDGIIANMDIGVDILNHFGLSNEMMIGRTISNVEKENNIKFLQKEYSKINSAALIRAGVVNTFVGVVSASWVIGLIAVLLAKRIAPKYKDKLFTILKELIKFGIIMPLSFMVAPIFNFSGQVSMSLAVIGVTFLIYFIAKAMFKDDDLKQMGFIALVTIVLIAVDAVFGTYLMKNNIMSYDAMVGARYYGIGNEYEGVTIGSAVFAFAVLLYYKKIPKWVAAASFGVILITSAYPSMGANVGGAISECAAYLLFVLLMYNVKVDWKKIVGIGLAVVAVVGVFAFMDLSSGSPSHLGLFVQQIMLNGPGEIVLTFTRKIQMNVKLAQTSVWVNILIVGIVIIAALIFKPNKHFRVIAGKYPMVFRGFVAAMVGCIITLLVNDSGIVAASTASIYILIPVMIITINMILNEDKKEKIDANR</sequence>
<keyword evidence="1" id="KW-1133">Transmembrane helix</keyword>
<dbReference type="EMBL" id="ABWP01000050">
    <property type="protein sequence ID" value="EEA85160.1"/>
    <property type="molecule type" value="Genomic_DNA"/>
</dbReference>
<feature type="signal peptide" evidence="2">
    <location>
        <begin position="1"/>
        <end position="21"/>
    </location>
</feature>
<feature type="transmembrane region" description="Helical" evidence="1">
    <location>
        <begin position="513"/>
        <end position="532"/>
    </location>
</feature>
<feature type="transmembrane region" description="Helical" evidence="1">
    <location>
        <begin position="442"/>
        <end position="459"/>
    </location>
</feature>
<reference evidence="3 4" key="2">
    <citation type="submission" date="2008-10" db="EMBL/GenBank/DDBJ databases">
        <title>Draft genome sequence of Clostridium hiranonis (DSM 13275).</title>
        <authorList>
            <person name="Sudarsanam P."/>
            <person name="Ley R."/>
            <person name="Guruge J."/>
            <person name="Turnbaugh P.J."/>
            <person name="Mahowald M."/>
            <person name="Liep D."/>
            <person name="Gordon J."/>
        </authorList>
    </citation>
    <scope>NUCLEOTIDE SEQUENCE [LARGE SCALE GENOMIC DNA]</scope>
    <source>
        <strain evidence="3 4">DSM 13275</strain>
    </source>
</reference>
<evidence type="ECO:0000313" key="4">
    <source>
        <dbReference type="Proteomes" id="UP000003178"/>
    </source>
</evidence>
<keyword evidence="2" id="KW-0732">Signal</keyword>
<evidence type="ECO:0000256" key="1">
    <source>
        <dbReference type="SAM" id="Phobius"/>
    </source>
</evidence>
<dbReference type="HOGENOM" id="CLU_013382_1_0_9"/>
<dbReference type="STRING" id="500633.CLOHIR_01201"/>
<feature type="transmembrane region" description="Helical" evidence="1">
    <location>
        <begin position="681"/>
        <end position="699"/>
    </location>
</feature>
<comment type="caution">
    <text evidence="3">The sequence shown here is derived from an EMBL/GenBank/DDBJ whole genome shotgun (WGS) entry which is preliminary data.</text>
</comment>
<accession>B6FZ97</accession>
<feature type="transmembrane region" description="Helical" evidence="1">
    <location>
        <begin position="588"/>
        <end position="605"/>
    </location>
</feature>
<feature type="transmembrane region" description="Helical" evidence="1">
    <location>
        <begin position="471"/>
        <end position="493"/>
    </location>
</feature>
<organism evidence="3 4">
    <name type="scientific">Peptacetobacter hiranonis (strain DSM 13275 / JCM 10541 / KCTC 15199 / TO-931)</name>
    <name type="common">Clostridium hiranonis</name>
    <dbReference type="NCBI Taxonomy" id="500633"/>
    <lineage>
        <taxon>Bacteria</taxon>
        <taxon>Bacillati</taxon>
        <taxon>Bacillota</taxon>
        <taxon>Clostridia</taxon>
        <taxon>Peptostreptococcales</taxon>
        <taxon>Peptostreptococcaceae</taxon>
        <taxon>Peptacetobacter</taxon>
    </lineage>
</organism>
<dbReference type="Proteomes" id="UP000003178">
    <property type="component" value="Unassembled WGS sequence"/>
</dbReference>
<protein>
    <recommendedName>
        <fullName evidence="5">Alkaline phosphatase</fullName>
    </recommendedName>
</protein>
<evidence type="ECO:0000256" key="2">
    <source>
        <dbReference type="SAM" id="SignalP"/>
    </source>
</evidence>
<feature type="transmembrane region" description="Helical" evidence="1">
    <location>
        <begin position="419"/>
        <end position="436"/>
    </location>
</feature>
<proteinExistence type="predicted"/>
<dbReference type="AlphaFoldDB" id="B6FZ97"/>
<evidence type="ECO:0000313" key="3">
    <source>
        <dbReference type="EMBL" id="EEA85160.1"/>
    </source>
</evidence>
<evidence type="ECO:0008006" key="5">
    <source>
        <dbReference type="Google" id="ProtNLM"/>
    </source>
</evidence>
<gene>
    <name evidence="3" type="ORF">CLOHIR_01201</name>
</gene>
<keyword evidence="4" id="KW-1185">Reference proteome</keyword>
<dbReference type="OrthoDB" id="3199331at2"/>
<name>B6FZ97_PEPHT</name>
<keyword evidence="1" id="KW-0472">Membrane</keyword>
<feature type="transmembrane region" description="Helical" evidence="1">
    <location>
        <begin position="539"/>
        <end position="557"/>
    </location>
</feature>
<dbReference type="eggNOG" id="COG3119">
    <property type="taxonomic scope" value="Bacteria"/>
</dbReference>
<feature type="chain" id="PRO_5039549855" description="Alkaline phosphatase" evidence="2">
    <location>
        <begin position="22"/>
        <end position="739"/>
    </location>
</feature>